<evidence type="ECO:0000313" key="2">
    <source>
        <dbReference type="Proteomes" id="UP000236726"/>
    </source>
</evidence>
<accession>A0A1H5WZV1</accession>
<dbReference type="AlphaFoldDB" id="A0A1H5WZV1"/>
<dbReference type="RefSeq" id="WP_103953467.1">
    <property type="nucleotide sequence ID" value="NZ_FNUL01000020.1"/>
</dbReference>
<reference evidence="1 2" key="1">
    <citation type="submission" date="2016-10" db="EMBL/GenBank/DDBJ databases">
        <authorList>
            <person name="de Groot N.N."/>
        </authorList>
    </citation>
    <scope>NUCLEOTIDE SEQUENCE [LARGE SCALE GENOMIC DNA]</scope>
    <source>
        <strain evidence="1 2">D15d</strain>
    </source>
</reference>
<dbReference type="EMBL" id="FNUL01000020">
    <property type="protein sequence ID" value="SEG04755.1"/>
    <property type="molecule type" value="Genomic_DNA"/>
</dbReference>
<sequence length="511" mass="58039">MMENKNVETILKNGDKALSGMPYLYRSKGLPSEVYDVRMREDINGELLKQAIADTIIRYPYFGVKFIEKDGDFYAVRNEMELEAHHKDGFIPLGGHSNNYHLMGVTYWEKSLKLSFHHGLTDGRGAKTFLETLMRFYSDYKNVDMAEYEQIREEHHLQASELSVAELIDPCEKKYELNGKSMKIEGLSGKGYKLPETKNKDDHRRYEISFSQKQFMDACKSIGASPITYLSILMSRGIKEIFLDCDKPIVSNFPMDARHILGCDDTFKNCVKSMTLPYGKEEENLSDSEIAAKYKSLLNAQKEHDYCAKEFNNINMLLSVIGHFHSFAGRQKLLGFMENLALDTYLISYIGQFDMPSELVDEVHLYSNCSSGLVLNMTCQSGKFIIDLTQDFSTDKYVNALRKQFENAGIDLVVSDEIIFETPFDELSEIITSPADTGELVRDWFDKFVAAAKASSQAAKERAEAARNMSSQITALYYDVASGTMKSFDPTKNTKEEMQKLVENASSLLIS</sequence>
<evidence type="ECO:0000313" key="1">
    <source>
        <dbReference type="EMBL" id="SEG04755.1"/>
    </source>
</evidence>
<protein>
    <recommendedName>
        <fullName evidence="3">Condensation domain-containing protein</fullName>
    </recommendedName>
</protein>
<keyword evidence="2" id="KW-1185">Reference proteome</keyword>
<proteinExistence type="predicted"/>
<evidence type="ECO:0008006" key="3">
    <source>
        <dbReference type="Google" id="ProtNLM"/>
    </source>
</evidence>
<gene>
    <name evidence="1" type="ORF">SAMN05216537_1204</name>
</gene>
<dbReference type="Proteomes" id="UP000236726">
    <property type="component" value="Unassembled WGS sequence"/>
</dbReference>
<organism evidence="1 2">
    <name type="scientific">Lachnospira multipara</name>
    <dbReference type="NCBI Taxonomy" id="28051"/>
    <lineage>
        <taxon>Bacteria</taxon>
        <taxon>Bacillati</taxon>
        <taxon>Bacillota</taxon>
        <taxon>Clostridia</taxon>
        <taxon>Lachnospirales</taxon>
        <taxon>Lachnospiraceae</taxon>
        <taxon>Lachnospira</taxon>
    </lineage>
</organism>
<name>A0A1H5WZV1_9FIRM</name>
<dbReference type="SUPFAM" id="SSF52777">
    <property type="entry name" value="CoA-dependent acyltransferases"/>
    <property type="match status" value="1"/>
</dbReference>